<organism evidence="3 4">
    <name type="scientific">Gracilimonas sediminicola</name>
    <dbReference type="NCBI Taxonomy" id="2952158"/>
    <lineage>
        <taxon>Bacteria</taxon>
        <taxon>Pseudomonadati</taxon>
        <taxon>Balneolota</taxon>
        <taxon>Balneolia</taxon>
        <taxon>Balneolales</taxon>
        <taxon>Balneolaceae</taxon>
        <taxon>Gracilimonas</taxon>
    </lineage>
</organism>
<reference evidence="3" key="1">
    <citation type="submission" date="2022-06" db="EMBL/GenBank/DDBJ databases">
        <title>Gracilimonas sp. CAU 1638 isolated from sea sediment.</title>
        <authorList>
            <person name="Kim W."/>
        </authorList>
    </citation>
    <scope>NUCLEOTIDE SEQUENCE</scope>
    <source>
        <strain evidence="3">CAU 1638</strain>
    </source>
</reference>
<protein>
    <submittedName>
        <fullName evidence="3">Fasciclin domain-containing protein</fullName>
    </submittedName>
</protein>
<evidence type="ECO:0000313" key="3">
    <source>
        <dbReference type="EMBL" id="MCP9292320.1"/>
    </source>
</evidence>
<dbReference type="AlphaFoldDB" id="A0A9X2L4P1"/>
<dbReference type="EMBL" id="JANDBC010000002">
    <property type="protein sequence ID" value="MCP9292320.1"/>
    <property type="molecule type" value="Genomic_DNA"/>
</dbReference>
<dbReference type="FunFam" id="2.30.180.10:FF:000019">
    <property type="entry name" value="Cell surface lipoprotein"/>
    <property type="match status" value="1"/>
</dbReference>
<feature type="signal peptide" evidence="1">
    <location>
        <begin position="1"/>
        <end position="25"/>
    </location>
</feature>
<dbReference type="InterPro" id="IPR036378">
    <property type="entry name" value="FAS1_dom_sf"/>
</dbReference>
<sequence length="183" mass="19421">MKFMKRVSGVFALIFAMLLSTNIKAQDSDIVDLAVATDELSTLVTAVQAAGLVETLKSEGPFTVFAPTNAAFEALPEGVLDMLLKPENKDKLTAVLTYHVVPAEVMSGDLEDGMMAGTVQGSEAKITLMNGKATVDGATVIMADVNASNGVVHVIDQVILPPSIKEALASAEKQKKDKKDKDW</sequence>
<dbReference type="InterPro" id="IPR000782">
    <property type="entry name" value="FAS1_domain"/>
</dbReference>
<dbReference type="GO" id="GO:0005615">
    <property type="term" value="C:extracellular space"/>
    <property type="evidence" value="ECO:0007669"/>
    <property type="project" value="TreeGrafter"/>
</dbReference>
<name>A0A9X2L4P1_9BACT</name>
<dbReference type="PANTHER" id="PTHR10900:SF77">
    <property type="entry name" value="FI19380P1"/>
    <property type="match status" value="1"/>
</dbReference>
<dbReference type="PANTHER" id="PTHR10900">
    <property type="entry name" value="PERIOSTIN-RELATED"/>
    <property type="match status" value="1"/>
</dbReference>
<gene>
    <name evidence="3" type="ORF">NM125_12100</name>
</gene>
<dbReference type="RefSeq" id="WP_255135201.1">
    <property type="nucleotide sequence ID" value="NZ_JANDBC010000002.1"/>
</dbReference>
<dbReference type="Proteomes" id="UP001139125">
    <property type="component" value="Unassembled WGS sequence"/>
</dbReference>
<keyword evidence="4" id="KW-1185">Reference proteome</keyword>
<dbReference type="Gene3D" id="2.30.180.10">
    <property type="entry name" value="FAS1 domain"/>
    <property type="match status" value="1"/>
</dbReference>
<evidence type="ECO:0000313" key="4">
    <source>
        <dbReference type="Proteomes" id="UP001139125"/>
    </source>
</evidence>
<dbReference type="SMART" id="SM00554">
    <property type="entry name" value="FAS1"/>
    <property type="match status" value="1"/>
</dbReference>
<dbReference type="SUPFAM" id="SSF82153">
    <property type="entry name" value="FAS1 domain"/>
    <property type="match status" value="1"/>
</dbReference>
<keyword evidence="1" id="KW-0732">Signal</keyword>
<feature type="domain" description="FAS1" evidence="2">
    <location>
        <begin position="27"/>
        <end position="159"/>
    </location>
</feature>
<accession>A0A9X2L4P1</accession>
<dbReference type="Pfam" id="PF02469">
    <property type="entry name" value="Fasciclin"/>
    <property type="match status" value="1"/>
</dbReference>
<evidence type="ECO:0000259" key="2">
    <source>
        <dbReference type="PROSITE" id="PS50213"/>
    </source>
</evidence>
<evidence type="ECO:0000256" key="1">
    <source>
        <dbReference type="SAM" id="SignalP"/>
    </source>
</evidence>
<proteinExistence type="predicted"/>
<dbReference type="InterPro" id="IPR050904">
    <property type="entry name" value="Adhesion/Biosynth-related"/>
</dbReference>
<comment type="caution">
    <text evidence="3">The sequence shown here is derived from an EMBL/GenBank/DDBJ whole genome shotgun (WGS) entry which is preliminary data.</text>
</comment>
<feature type="chain" id="PRO_5040740680" evidence="1">
    <location>
        <begin position="26"/>
        <end position="183"/>
    </location>
</feature>
<dbReference type="PROSITE" id="PS50213">
    <property type="entry name" value="FAS1"/>
    <property type="match status" value="1"/>
</dbReference>